<dbReference type="OrthoDB" id="144815at2"/>
<keyword evidence="2" id="KW-1185">Reference proteome</keyword>
<dbReference type="HOGENOM" id="CLU_789227_0_0_7"/>
<reference evidence="1 2" key="1">
    <citation type="journal article" date="2010" name="Stand. Genomic Sci.">
        <title>Complete genome sequence of Desulfarculus baarsii type strain (2st14).</title>
        <authorList>
            <person name="Sun H."/>
            <person name="Spring S."/>
            <person name="Lapidus A."/>
            <person name="Davenport K."/>
            <person name="Del Rio T.G."/>
            <person name="Tice H."/>
            <person name="Nolan M."/>
            <person name="Copeland A."/>
            <person name="Cheng J.F."/>
            <person name="Lucas S."/>
            <person name="Tapia R."/>
            <person name="Goodwin L."/>
            <person name="Pitluck S."/>
            <person name="Ivanova N."/>
            <person name="Pagani I."/>
            <person name="Mavromatis K."/>
            <person name="Ovchinnikova G."/>
            <person name="Pati A."/>
            <person name="Chen A."/>
            <person name="Palaniappan K."/>
            <person name="Hauser L."/>
            <person name="Chang Y.J."/>
            <person name="Jeffries C.D."/>
            <person name="Detter J.C."/>
            <person name="Han C."/>
            <person name="Rohde M."/>
            <person name="Brambilla E."/>
            <person name="Goker M."/>
            <person name="Woyke T."/>
            <person name="Bristow J."/>
            <person name="Eisen J.A."/>
            <person name="Markowitz V."/>
            <person name="Hugenholtz P."/>
            <person name="Kyrpides N.C."/>
            <person name="Klenk H.P."/>
            <person name="Land M."/>
        </authorList>
    </citation>
    <scope>NUCLEOTIDE SEQUENCE [LARGE SCALE GENOMIC DNA]</scope>
    <source>
        <strain evidence="2">ATCC 33931 / DSM 2075 / LMG 7858 / VKM B-1802 / 2st14</strain>
    </source>
</reference>
<sequence length="341" mass="38697">MPIPGNLLTTAMAVMPHQDVDRALQMALSLDIPFWPQLPHVSYYEDMYVQASEHFPGIVLDMQNQRLSFDSAKFMEELEQALANFDRPEYFDISPRYSVVYHKFLDLDLSDRPAIRGQLEGPISFGFNVKDENDRPILFDDTVRPLMFEIMSQRVNAQLRRLKNKNANAFMYVDEPGLQFLFSALSGYDDVKAKADMEAFFAAIERPRGVHLCGNPDWDFLLGLDIDILSMDVFTNGEIFGSYAKSIARFLDRGGVLSWGLVPTNFEPFSLESLPSLEARLLSVWDHLTGAGVDRDFMLSRSLISPATCCLVNNDGALTVERAFGVVNELSRRLRERFKLA</sequence>
<evidence type="ECO:0000313" key="1">
    <source>
        <dbReference type="EMBL" id="ADK84242.1"/>
    </source>
</evidence>
<dbReference type="Gene3D" id="3.20.20.210">
    <property type="match status" value="1"/>
</dbReference>
<dbReference type="InterPro" id="IPR038071">
    <property type="entry name" value="UROD/MetE-like_sf"/>
</dbReference>
<accession>E1QFA6</accession>
<evidence type="ECO:0000313" key="2">
    <source>
        <dbReference type="Proteomes" id="UP000009047"/>
    </source>
</evidence>
<dbReference type="Proteomes" id="UP000009047">
    <property type="component" value="Chromosome"/>
</dbReference>
<dbReference type="RefSeq" id="WP_013257696.1">
    <property type="nucleotide sequence ID" value="NC_014365.1"/>
</dbReference>
<evidence type="ECO:0008006" key="3">
    <source>
        <dbReference type="Google" id="ProtNLM"/>
    </source>
</evidence>
<dbReference type="EMBL" id="CP002085">
    <property type="protein sequence ID" value="ADK84242.1"/>
    <property type="molecule type" value="Genomic_DNA"/>
</dbReference>
<dbReference type="eggNOG" id="COG0620">
    <property type="taxonomic scope" value="Bacteria"/>
</dbReference>
<dbReference type="STRING" id="644282.Deba_0872"/>
<dbReference type="AlphaFoldDB" id="E1QFA6"/>
<protein>
    <recommendedName>
        <fullName evidence="3">Uroporphyrinogen decarboxylase (URO-D) domain-containing protein</fullName>
    </recommendedName>
</protein>
<proteinExistence type="predicted"/>
<name>E1QFA6_DESB2</name>
<dbReference type="SUPFAM" id="SSF51726">
    <property type="entry name" value="UROD/MetE-like"/>
    <property type="match status" value="1"/>
</dbReference>
<organism evidence="1 2">
    <name type="scientific">Desulfarculus baarsii (strain ATCC 33931 / DSM 2075 / LMG 7858 / VKM B-1802 / 2st14)</name>
    <dbReference type="NCBI Taxonomy" id="644282"/>
    <lineage>
        <taxon>Bacteria</taxon>
        <taxon>Pseudomonadati</taxon>
        <taxon>Thermodesulfobacteriota</taxon>
        <taxon>Desulfarculia</taxon>
        <taxon>Desulfarculales</taxon>
        <taxon>Desulfarculaceae</taxon>
        <taxon>Desulfarculus</taxon>
    </lineage>
</organism>
<dbReference type="KEGG" id="dbr:Deba_0872"/>
<gene>
    <name evidence="1" type="ordered locus">Deba_0872</name>
</gene>